<dbReference type="AlphaFoldDB" id="A0A6A6BT32"/>
<dbReference type="RefSeq" id="XP_033402113.1">
    <property type="nucleotide sequence ID" value="XM_033537898.1"/>
</dbReference>
<gene>
    <name evidence="4" type="ORF">K452DRAFT_243188</name>
</gene>
<evidence type="ECO:0000313" key="4">
    <source>
        <dbReference type="EMBL" id="KAF2146404.1"/>
    </source>
</evidence>
<keyword evidence="1" id="KW-0285">Flavoprotein</keyword>
<organism evidence="4 5">
    <name type="scientific">Aplosporella prunicola CBS 121167</name>
    <dbReference type="NCBI Taxonomy" id="1176127"/>
    <lineage>
        <taxon>Eukaryota</taxon>
        <taxon>Fungi</taxon>
        <taxon>Dikarya</taxon>
        <taxon>Ascomycota</taxon>
        <taxon>Pezizomycotina</taxon>
        <taxon>Dothideomycetes</taxon>
        <taxon>Dothideomycetes incertae sedis</taxon>
        <taxon>Botryosphaeriales</taxon>
        <taxon>Aplosporellaceae</taxon>
        <taxon>Aplosporella</taxon>
    </lineage>
</organism>
<evidence type="ECO:0000256" key="2">
    <source>
        <dbReference type="ARBA" id="ARBA00022827"/>
    </source>
</evidence>
<dbReference type="SUPFAM" id="SSF51905">
    <property type="entry name" value="FAD/NAD(P)-binding domain"/>
    <property type="match status" value="2"/>
</dbReference>
<evidence type="ECO:0000256" key="1">
    <source>
        <dbReference type="ARBA" id="ARBA00022630"/>
    </source>
</evidence>
<dbReference type="PRINTS" id="PR00411">
    <property type="entry name" value="PNDRDTASEI"/>
</dbReference>
<name>A0A6A6BT32_9PEZI</name>
<proteinExistence type="predicted"/>
<sequence>MEAHDCVVIGAGWYGLAAAKTYIELHPEQSIVVLDAAASVGGTWAQHRLYPGLLTNHTMGNYEFSDFPMDPETYGVAPAEHIPGAVIHRYLANYAQHFGVYQRIRFNTKVEAVEPSGEGWKITTAQGKIDTRKLIIATGLTSEAFIPRILGDETFGGPIFHSKDLQQHATDGPCNISILGGAKSAWDAAYAYASSSPDVSVDLIVRKSGNGPVWMIPSSRSPLRLERLVQIRFISWFSPCIWGDEDGYRGIRGFLHNNWLGRKIVNLFWKLFRPPSATDLDKHPEVKKLVPWKEPFWTGNRLGILNYPTDFFHYVRNGQIRVHVADITHLSEKTVHLSNGAQLKAEALLCATGWTPTPPIHFPPGSDAKSDMPHYEPDPSRLEQRADATVLERFPLLKAHPRVTRPENPTPEGITPNQPFRLYRFIVPPQALHNHNIAFAGMAVVINNAMNAQTQALWISAYLDNKLELGRLPLTVEEAQYETVLHTQFGKWRSPCGYGARFPDLVFDAMPYTDMLLRDLGLETRRKKGWLAEVFTPYGPEDYRGLSAEWLRRHS</sequence>
<evidence type="ECO:0000256" key="3">
    <source>
        <dbReference type="ARBA" id="ARBA00023002"/>
    </source>
</evidence>
<dbReference type="Pfam" id="PF13738">
    <property type="entry name" value="Pyr_redox_3"/>
    <property type="match status" value="1"/>
</dbReference>
<dbReference type="GeneID" id="54295394"/>
<dbReference type="InterPro" id="IPR036188">
    <property type="entry name" value="FAD/NAD-bd_sf"/>
</dbReference>
<dbReference type="Gene3D" id="3.50.50.60">
    <property type="entry name" value="FAD/NAD(P)-binding domain"/>
    <property type="match status" value="1"/>
</dbReference>
<accession>A0A6A6BT32</accession>
<protein>
    <recommendedName>
        <fullName evidence="6">FAD/NAD(P)-binding domain-containing protein</fullName>
    </recommendedName>
</protein>
<dbReference type="EMBL" id="ML995476">
    <property type="protein sequence ID" value="KAF2146404.1"/>
    <property type="molecule type" value="Genomic_DNA"/>
</dbReference>
<dbReference type="OrthoDB" id="2915840at2759"/>
<evidence type="ECO:0008006" key="6">
    <source>
        <dbReference type="Google" id="ProtNLM"/>
    </source>
</evidence>
<reference evidence="4" key="1">
    <citation type="journal article" date="2020" name="Stud. Mycol.">
        <title>101 Dothideomycetes genomes: a test case for predicting lifestyles and emergence of pathogens.</title>
        <authorList>
            <person name="Haridas S."/>
            <person name="Albert R."/>
            <person name="Binder M."/>
            <person name="Bloem J."/>
            <person name="Labutti K."/>
            <person name="Salamov A."/>
            <person name="Andreopoulos B."/>
            <person name="Baker S."/>
            <person name="Barry K."/>
            <person name="Bills G."/>
            <person name="Bluhm B."/>
            <person name="Cannon C."/>
            <person name="Castanera R."/>
            <person name="Culley D."/>
            <person name="Daum C."/>
            <person name="Ezra D."/>
            <person name="Gonzalez J."/>
            <person name="Henrissat B."/>
            <person name="Kuo A."/>
            <person name="Liang C."/>
            <person name="Lipzen A."/>
            <person name="Lutzoni F."/>
            <person name="Magnuson J."/>
            <person name="Mondo S."/>
            <person name="Nolan M."/>
            <person name="Ohm R."/>
            <person name="Pangilinan J."/>
            <person name="Park H.-J."/>
            <person name="Ramirez L."/>
            <person name="Alfaro M."/>
            <person name="Sun H."/>
            <person name="Tritt A."/>
            <person name="Yoshinaga Y."/>
            <person name="Zwiers L.-H."/>
            <person name="Turgeon B."/>
            <person name="Goodwin S."/>
            <person name="Spatafora J."/>
            <person name="Crous P."/>
            <person name="Grigoriev I."/>
        </authorList>
    </citation>
    <scope>NUCLEOTIDE SEQUENCE</scope>
    <source>
        <strain evidence="4">CBS 121167</strain>
    </source>
</reference>
<dbReference type="InterPro" id="IPR050346">
    <property type="entry name" value="FMO-like"/>
</dbReference>
<keyword evidence="5" id="KW-1185">Reference proteome</keyword>
<dbReference type="Proteomes" id="UP000799438">
    <property type="component" value="Unassembled WGS sequence"/>
</dbReference>
<keyword evidence="3" id="KW-0560">Oxidoreductase</keyword>
<evidence type="ECO:0000313" key="5">
    <source>
        <dbReference type="Proteomes" id="UP000799438"/>
    </source>
</evidence>
<dbReference type="PANTHER" id="PTHR23023">
    <property type="entry name" value="DIMETHYLANILINE MONOOXYGENASE"/>
    <property type="match status" value="1"/>
</dbReference>
<dbReference type="GO" id="GO:0016491">
    <property type="term" value="F:oxidoreductase activity"/>
    <property type="evidence" value="ECO:0007669"/>
    <property type="project" value="UniProtKB-KW"/>
</dbReference>
<keyword evidence="2" id="KW-0274">FAD</keyword>